<keyword evidence="2" id="KW-1185">Reference proteome</keyword>
<dbReference type="Proteomes" id="UP000759443">
    <property type="component" value="Unassembled WGS sequence"/>
</dbReference>
<gene>
    <name evidence="1" type="ORF">J2Z17_004864</name>
</gene>
<proteinExistence type="predicted"/>
<comment type="caution">
    <text evidence="1">The sequence shown here is derived from an EMBL/GenBank/DDBJ whole genome shotgun (WGS) entry which is preliminary data.</text>
</comment>
<dbReference type="EMBL" id="JAGGJU010000018">
    <property type="protein sequence ID" value="MBP1853403.1"/>
    <property type="molecule type" value="Genomic_DNA"/>
</dbReference>
<sequence>MSLAESGRARLALSLPRHRAQLRNAEGREIAALFEQYALAAITIDNLRRHRRPPGEMVHMFHGLCLDIQAEVVRKLGGPAATG</sequence>
<evidence type="ECO:0000313" key="2">
    <source>
        <dbReference type="Proteomes" id="UP000759443"/>
    </source>
</evidence>
<reference evidence="1 2" key="1">
    <citation type="submission" date="2021-03" db="EMBL/GenBank/DDBJ databases">
        <title>Genomic Encyclopedia of Type Strains, Phase IV (KMG-IV): sequencing the most valuable type-strain genomes for metagenomic binning, comparative biology and taxonomic classification.</title>
        <authorList>
            <person name="Goeker M."/>
        </authorList>
    </citation>
    <scope>NUCLEOTIDE SEQUENCE [LARGE SCALE GENOMIC DNA]</scope>
    <source>
        <strain evidence="1 2">DSM 21600</strain>
    </source>
</reference>
<protein>
    <submittedName>
        <fullName evidence="1">Uncharacterized protein</fullName>
    </submittedName>
</protein>
<accession>A0ABS4E658</accession>
<dbReference type="RefSeq" id="WP_209949217.1">
    <property type="nucleotide sequence ID" value="NZ_JAGGJU010000018.1"/>
</dbReference>
<organism evidence="1 2">
    <name type="scientific">Rhizobium halophytocola</name>
    <dbReference type="NCBI Taxonomy" id="735519"/>
    <lineage>
        <taxon>Bacteria</taxon>
        <taxon>Pseudomonadati</taxon>
        <taxon>Pseudomonadota</taxon>
        <taxon>Alphaproteobacteria</taxon>
        <taxon>Hyphomicrobiales</taxon>
        <taxon>Rhizobiaceae</taxon>
        <taxon>Rhizobium/Agrobacterium group</taxon>
        <taxon>Rhizobium</taxon>
    </lineage>
</organism>
<evidence type="ECO:0000313" key="1">
    <source>
        <dbReference type="EMBL" id="MBP1853403.1"/>
    </source>
</evidence>
<name>A0ABS4E658_9HYPH</name>